<comment type="caution">
    <text evidence="9">The sequence shown here is derived from an EMBL/GenBank/DDBJ whole genome shotgun (WGS) entry which is preliminary data.</text>
</comment>
<dbReference type="Proteomes" id="UP000014975">
    <property type="component" value="Unassembled WGS sequence"/>
</dbReference>
<reference evidence="9 10" key="1">
    <citation type="journal article" date="2013" name="Genome Announc.">
        <title>Draft genome sequences for three mercury-methylating, sulfate-reducing bacteria.</title>
        <authorList>
            <person name="Brown S.D."/>
            <person name="Hurt R.A.Jr."/>
            <person name="Gilmour C.C."/>
            <person name="Elias D.A."/>
        </authorList>
    </citation>
    <scope>NUCLEOTIDE SEQUENCE [LARGE SCALE GENOMIC DNA]</scope>
    <source>
        <strain evidence="9 10">DSM 16529</strain>
    </source>
</reference>
<dbReference type="PANTHER" id="PTHR30625:SF3">
    <property type="entry name" value="TOL-PAL SYSTEM PROTEIN TOLQ"/>
    <property type="match status" value="1"/>
</dbReference>
<dbReference type="GO" id="GO:0017038">
    <property type="term" value="P:protein import"/>
    <property type="evidence" value="ECO:0007669"/>
    <property type="project" value="TreeGrafter"/>
</dbReference>
<keyword evidence="4 7" id="KW-1133">Transmembrane helix</keyword>
<evidence type="ECO:0000259" key="8">
    <source>
        <dbReference type="Pfam" id="PF01618"/>
    </source>
</evidence>
<feature type="transmembrane region" description="Helical" evidence="7">
    <location>
        <begin position="127"/>
        <end position="150"/>
    </location>
</feature>
<protein>
    <submittedName>
        <fullName evidence="9">MotA/TolQ/ExbB proton channel</fullName>
    </submittedName>
</protein>
<feature type="transmembrane region" description="Helical" evidence="7">
    <location>
        <begin position="14"/>
        <end position="36"/>
    </location>
</feature>
<name>S7TCW3_9BACT</name>
<dbReference type="eggNOG" id="COG0811">
    <property type="taxonomic scope" value="Bacteria"/>
</dbReference>
<keyword evidence="3 7" id="KW-0812">Transmembrane</keyword>
<sequence length="231" mass="25518">MTDIFLRVLTESGLVIQTIMYLLIAMSIASWSIIFMKIIQLRKVRKQCVEQFELFQQSGDITSAMKSMSQNQTSPMYMVGSFALKELRRLEKADLSPSVKGRLAIDNVRRALRQGVSVQLDEVGSSLVFLSTCTNIAPFLGLFGTVWGIMRSFHEIGMMKSASLIVVGPGIAEALTTTVFGLAVAIPAAMFYNGFVGMMASIETYLVNFASSFLNRIQRELAWTAENGSDI</sequence>
<evidence type="ECO:0000313" key="9">
    <source>
        <dbReference type="EMBL" id="EPR35047.1"/>
    </source>
</evidence>
<evidence type="ECO:0000256" key="2">
    <source>
        <dbReference type="ARBA" id="ARBA00022475"/>
    </source>
</evidence>
<evidence type="ECO:0000256" key="4">
    <source>
        <dbReference type="ARBA" id="ARBA00022989"/>
    </source>
</evidence>
<dbReference type="GO" id="GO:0005886">
    <property type="term" value="C:plasma membrane"/>
    <property type="evidence" value="ECO:0007669"/>
    <property type="project" value="UniProtKB-SubCell"/>
</dbReference>
<proteinExistence type="inferred from homology"/>
<dbReference type="EMBL" id="ATHI01000005">
    <property type="protein sequence ID" value="EPR35047.1"/>
    <property type="molecule type" value="Genomic_DNA"/>
</dbReference>
<evidence type="ECO:0000256" key="6">
    <source>
        <dbReference type="RuleBase" id="RU004057"/>
    </source>
</evidence>
<keyword evidence="2" id="KW-1003">Cell membrane</keyword>
<evidence type="ECO:0000256" key="1">
    <source>
        <dbReference type="ARBA" id="ARBA00004651"/>
    </source>
</evidence>
<dbReference type="PANTHER" id="PTHR30625">
    <property type="entry name" value="PROTEIN TOLQ"/>
    <property type="match status" value="1"/>
</dbReference>
<evidence type="ECO:0000256" key="7">
    <source>
        <dbReference type="SAM" id="Phobius"/>
    </source>
</evidence>
<comment type="subcellular location">
    <subcellularLocation>
        <location evidence="1">Cell membrane</location>
        <topology evidence="1">Multi-pass membrane protein</topology>
    </subcellularLocation>
    <subcellularLocation>
        <location evidence="6">Membrane</location>
        <topology evidence="6">Multi-pass membrane protein</topology>
    </subcellularLocation>
</comment>
<gene>
    <name evidence="9" type="ORF">dsat_2410</name>
</gene>
<evidence type="ECO:0000313" key="10">
    <source>
        <dbReference type="Proteomes" id="UP000014975"/>
    </source>
</evidence>
<keyword evidence="10" id="KW-1185">Reference proteome</keyword>
<dbReference type="Pfam" id="PF01618">
    <property type="entry name" value="MotA_ExbB"/>
    <property type="match status" value="1"/>
</dbReference>
<dbReference type="RefSeq" id="WP_020886296.1">
    <property type="nucleotide sequence ID" value="NZ_ATHI01000005.1"/>
</dbReference>
<evidence type="ECO:0000256" key="5">
    <source>
        <dbReference type="ARBA" id="ARBA00023136"/>
    </source>
</evidence>
<comment type="similarity">
    <text evidence="6">Belongs to the exbB/tolQ family.</text>
</comment>
<feature type="domain" description="MotA/TolQ/ExbB proton channel" evidence="8">
    <location>
        <begin position="93"/>
        <end position="204"/>
    </location>
</feature>
<evidence type="ECO:0000256" key="3">
    <source>
        <dbReference type="ARBA" id="ARBA00022692"/>
    </source>
</evidence>
<organism evidence="9 10">
    <name type="scientific">Alkalidesulfovibrio alkalitolerans DSM 16529</name>
    <dbReference type="NCBI Taxonomy" id="1121439"/>
    <lineage>
        <taxon>Bacteria</taxon>
        <taxon>Pseudomonadati</taxon>
        <taxon>Thermodesulfobacteriota</taxon>
        <taxon>Desulfovibrionia</taxon>
        <taxon>Desulfovibrionales</taxon>
        <taxon>Desulfovibrionaceae</taxon>
        <taxon>Alkalidesulfovibrio</taxon>
    </lineage>
</organism>
<dbReference type="InterPro" id="IPR050790">
    <property type="entry name" value="ExbB/TolQ_transport"/>
</dbReference>
<keyword evidence="6" id="KW-0813">Transport</keyword>
<keyword evidence="5 7" id="KW-0472">Membrane</keyword>
<dbReference type="AlphaFoldDB" id="S7TCW3"/>
<feature type="transmembrane region" description="Helical" evidence="7">
    <location>
        <begin position="170"/>
        <end position="192"/>
    </location>
</feature>
<keyword evidence="6" id="KW-0653">Protein transport</keyword>
<dbReference type="InterPro" id="IPR002898">
    <property type="entry name" value="MotA_ExbB_proton_chnl"/>
</dbReference>
<accession>S7TCW3</accession>
<dbReference type="PATRIC" id="fig|1121439.3.peg.804"/>
<dbReference type="STRING" id="1121439.dsat_2410"/>
<dbReference type="OrthoDB" id="9805133at2"/>